<dbReference type="SUPFAM" id="SSF100950">
    <property type="entry name" value="NagB/RpiA/CoA transferase-like"/>
    <property type="match status" value="1"/>
</dbReference>
<evidence type="ECO:0000256" key="4">
    <source>
        <dbReference type="ARBA" id="ARBA00023163"/>
    </source>
</evidence>
<feature type="domain" description="Sugar-binding" evidence="5">
    <location>
        <begin position="60"/>
        <end position="316"/>
    </location>
</feature>
<keyword evidence="4" id="KW-0804">Transcription</keyword>
<protein>
    <submittedName>
        <fullName evidence="6">RNA polymerase subunit sigma-70</fullName>
    </submittedName>
</protein>
<keyword evidence="7" id="KW-1185">Reference proteome</keyword>
<evidence type="ECO:0000313" key="7">
    <source>
        <dbReference type="Proteomes" id="UP000235649"/>
    </source>
</evidence>
<gene>
    <name evidence="6" type="ORF">CBP76_04320</name>
</gene>
<sequence length="317" mass="35373">MEDTESKRIKQSLRAARFYYESNYDQSKIAKEMGLSRPTVSRLLQYAKDNGYVQIKIVDPFNDAISLENRFEEKYGLDKVIVVYTPSTDYKTIIQNIGKAGAEYLESIVKDGDSIGVTWGHTMSVVAKNLSAKDNPQENVKVVQLKGGVSHSETNNFAREIISEFATAFHTTAESLPLPVIFDNAETSRLVKQDTHTKYIMDEGKKTNIALYTVGTVRDDAMLFNLGYLKSSEIDSLKKNAVGDISSRFINSKGEIADENINERTIGIGLDDLKGKEYSILIAGGEQKIESIRAALRGKYPNVFITDENTARILLES</sequence>
<dbReference type="OrthoDB" id="58802at2"/>
<proteinExistence type="inferred from homology"/>
<keyword evidence="3" id="KW-0238">DNA-binding</keyword>
<evidence type="ECO:0000259" key="5">
    <source>
        <dbReference type="Pfam" id="PF04198"/>
    </source>
</evidence>
<dbReference type="Gene3D" id="3.40.50.1360">
    <property type="match status" value="1"/>
</dbReference>
<dbReference type="EMBL" id="NIPR01000008">
    <property type="protein sequence ID" value="PMD72187.1"/>
    <property type="molecule type" value="Genomic_DNA"/>
</dbReference>
<dbReference type="GO" id="GO:0003677">
    <property type="term" value="F:DNA binding"/>
    <property type="evidence" value="ECO:0007669"/>
    <property type="project" value="UniProtKB-KW"/>
</dbReference>
<evidence type="ECO:0000256" key="3">
    <source>
        <dbReference type="ARBA" id="ARBA00023125"/>
    </source>
</evidence>
<comment type="similarity">
    <text evidence="1">Belongs to the SorC transcriptional regulatory family.</text>
</comment>
<organism evidence="6 7">
    <name type="scientific">Companilactobacillus nuruki</name>
    <dbReference type="NCBI Taxonomy" id="1993540"/>
    <lineage>
        <taxon>Bacteria</taxon>
        <taxon>Bacillati</taxon>
        <taxon>Bacillota</taxon>
        <taxon>Bacilli</taxon>
        <taxon>Lactobacillales</taxon>
        <taxon>Lactobacillaceae</taxon>
        <taxon>Companilactobacillus</taxon>
    </lineage>
</organism>
<dbReference type="PANTHER" id="PTHR34294">
    <property type="entry name" value="TRANSCRIPTIONAL REGULATOR-RELATED"/>
    <property type="match status" value="1"/>
</dbReference>
<evidence type="ECO:0000256" key="2">
    <source>
        <dbReference type="ARBA" id="ARBA00023015"/>
    </source>
</evidence>
<reference evidence="6 7" key="1">
    <citation type="submission" date="2017-05" db="EMBL/GenBank/DDBJ databases">
        <title>Lactobacillus nurukis nov., sp. nov., isolated from nuruk.</title>
        <authorList>
            <person name="Kim S.-J."/>
        </authorList>
    </citation>
    <scope>NUCLEOTIDE SEQUENCE [LARGE SCALE GENOMIC DNA]</scope>
    <source>
        <strain evidence="6 7">SYF10-1a</strain>
    </source>
</reference>
<keyword evidence="2" id="KW-0805">Transcription regulation</keyword>
<dbReference type="PANTHER" id="PTHR34294:SF1">
    <property type="entry name" value="TRANSCRIPTIONAL REGULATOR LSRR"/>
    <property type="match status" value="1"/>
</dbReference>
<dbReference type="Gene3D" id="1.10.10.60">
    <property type="entry name" value="Homeodomain-like"/>
    <property type="match status" value="1"/>
</dbReference>
<dbReference type="AlphaFoldDB" id="A0A2N7AVM0"/>
<dbReference type="GO" id="GO:0030246">
    <property type="term" value="F:carbohydrate binding"/>
    <property type="evidence" value="ECO:0007669"/>
    <property type="project" value="InterPro"/>
</dbReference>
<evidence type="ECO:0000313" key="6">
    <source>
        <dbReference type="EMBL" id="PMD72187.1"/>
    </source>
</evidence>
<dbReference type="Pfam" id="PF04198">
    <property type="entry name" value="Sugar-bind"/>
    <property type="match status" value="1"/>
</dbReference>
<dbReference type="RefSeq" id="WP_102195715.1">
    <property type="nucleotide sequence ID" value="NZ_NIPR01000008.1"/>
</dbReference>
<dbReference type="InterPro" id="IPR051054">
    <property type="entry name" value="SorC_transcr_regulators"/>
</dbReference>
<dbReference type="Proteomes" id="UP000235649">
    <property type="component" value="Unassembled WGS sequence"/>
</dbReference>
<name>A0A2N7AVM0_9LACO</name>
<accession>A0A2N7AVM0</accession>
<comment type="caution">
    <text evidence="6">The sequence shown here is derived from an EMBL/GenBank/DDBJ whole genome shotgun (WGS) entry which is preliminary data.</text>
</comment>
<evidence type="ECO:0000256" key="1">
    <source>
        <dbReference type="ARBA" id="ARBA00010466"/>
    </source>
</evidence>
<dbReference type="InterPro" id="IPR037171">
    <property type="entry name" value="NagB/RpiA_transferase-like"/>
</dbReference>
<dbReference type="InterPro" id="IPR007324">
    <property type="entry name" value="Sugar-bd_dom_put"/>
</dbReference>